<gene>
    <name evidence="2" type="ORF">MM415B01436_0012</name>
</gene>
<dbReference type="SUPFAM" id="SSF50249">
    <property type="entry name" value="Nucleic acid-binding proteins"/>
    <property type="match status" value="1"/>
</dbReference>
<dbReference type="Pfam" id="PF00436">
    <property type="entry name" value="SSB"/>
    <property type="match status" value="1"/>
</dbReference>
<dbReference type="AlphaFoldDB" id="A0A6M3IN83"/>
<dbReference type="EMBL" id="MT141330">
    <property type="protein sequence ID" value="QJA58578.1"/>
    <property type="molecule type" value="Genomic_DNA"/>
</dbReference>
<proteinExistence type="predicted"/>
<reference evidence="2" key="1">
    <citation type="submission" date="2020-03" db="EMBL/GenBank/DDBJ databases">
        <title>The deep terrestrial virosphere.</title>
        <authorList>
            <person name="Holmfeldt K."/>
            <person name="Nilsson E."/>
            <person name="Simone D."/>
            <person name="Lopez-Fernandez M."/>
            <person name="Wu X."/>
            <person name="de Brujin I."/>
            <person name="Lundin D."/>
            <person name="Andersson A."/>
            <person name="Bertilsson S."/>
            <person name="Dopson M."/>
        </authorList>
    </citation>
    <scope>NUCLEOTIDE SEQUENCE</scope>
    <source>
        <strain evidence="2">MM415B01436</strain>
    </source>
</reference>
<dbReference type="GO" id="GO:0006260">
    <property type="term" value="P:DNA replication"/>
    <property type="evidence" value="ECO:0007669"/>
    <property type="project" value="InterPro"/>
</dbReference>
<dbReference type="PROSITE" id="PS50935">
    <property type="entry name" value="SSB"/>
    <property type="match status" value="1"/>
</dbReference>
<dbReference type="InterPro" id="IPR012340">
    <property type="entry name" value="NA-bd_OB-fold"/>
</dbReference>
<dbReference type="InterPro" id="IPR011344">
    <property type="entry name" value="ssDNA-bd"/>
</dbReference>
<evidence type="ECO:0000313" key="2">
    <source>
        <dbReference type="EMBL" id="QJA58578.1"/>
    </source>
</evidence>
<protein>
    <submittedName>
        <fullName evidence="2">Putative single-stranded DNA-binding protein</fullName>
    </submittedName>
</protein>
<name>A0A6M3IN83_9ZZZZ</name>
<sequence>MFLCCGTGRFVRDPELREITKQDGTTTNVLEFSLATQERRGSKKFTHFFDMILWDQGAELVAKFCKKGDRIFVQCSPRQDKWKTEDGQNRSRVIFRVDQFEFLDKARANRENEEETETDNF</sequence>
<dbReference type="NCBIfam" id="TIGR00621">
    <property type="entry name" value="ssb"/>
    <property type="match status" value="1"/>
</dbReference>
<dbReference type="GO" id="GO:0003697">
    <property type="term" value="F:single-stranded DNA binding"/>
    <property type="evidence" value="ECO:0007669"/>
    <property type="project" value="InterPro"/>
</dbReference>
<accession>A0A6M3IN83</accession>
<evidence type="ECO:0000256" key="1">
    <source>
        <dbReference type="ARBA" id="ARBA00023125"/>
    </source>
</evidence>
<dbReference type="PIRSF" id="PIRSF002070">
    <property type="entry name" value="SSB"/>
    <property type="match status" value="1"/>
</dbReference>
<keyword evidence="1 2" id="KW-0238">DNA-binding</keyword>
<dbReference type="CDD" id="cd04496">
    <property type="entry name" value="SSB_OBF"/>
    <property type="match status" value="1"/>
</dbReference>
<organism evidence="2">
    <name type="scientific">viral metagenome</name>
    <dbReference type="NCBI Taxonomy" id="1070528"/>
    <lineage>
        <taxon>unclassified sequences</taxon>
        <taxon>metagenomes</taxon>
        <taxon>organismal metagenomes</taxon>
    </lineage>
</organism>
<dbReference type="Gene3D" id="2.40.50.140">
    <property type="entry name" value="Nucleic acid-binding proteins"/>
    <property type="match status" value="1"/>
</dbReference>
<dbReference type="InterPro" id="IPR000424">
    <property type="entry name" value="Primosome_PriB/ssb"/>
</dbReference>